<dbReference type="NCBIfam" id="NF041630">
    <property type="entry name" value="CBS_CbpB"/>
    <property type="match status" value="1"/>
</dbReference>
<sequence length="202" mass="23110">MIIFFDNNLKDGSFNPFDTIIIKGDYDKLRDIKRLLMQRKAVLGGFFLKKVTMDDVLNKDIMELIIPGDKVAHVQVDNPLEHALLVLVKTGYSAIPVLDPSYKLRGVVSKTLILDSIFGMERIEFEKLSEHKVWEVMNDTPPVLKTNESFLDAIKLSIDHTFLCVEDQYGAYQGILTRSALLKYLNHYLRDNKNKESACLES</sequence>
<organism evidence="4 5">
    <name type="scientific">Scopulibacillus darangshiensis</name>
    <dbReference type="NCBI Taxonomy" id="442528"/>
    <lineage>
        <taxon>Bacteria</taxon>
        <taxon>Bacillati</taxon>
        <taxon>Bacillota</taxon>
        <taxon>Bacilli</taxon>
        <taxon>Bacillales</taxon>
        <taxon>Sporolactobacillaceae</taxon>
        <taxon>Scopulibacillus</taxon>
    </lineage>
</organism>
<evidence type="ECO:0000313" key="5">
    <source>
        <dbReference type="Proteomes" id="UP000295416"/>
    </source>
</evidence>
<dbReference type="SUPFAM" id="SSF54631">
    <property type="entry name" value="CBS-domain pair"/>
    <property type="match status" value="1"/>
</dbReference>
<dbReference type="InterPro" id="IPR048125">
    <property type="entry name" value="CBS_CbpB"/>
</dbReference>
<dbReference type="EMBL" id="SLXK01000005">
    <property type="protein sequence ID" value="TCP30549.1"/>
    <property type="molecule type" value="Genomic_DNA"/>
</dbReference>
<gene>
    <name evidence="4" type="ORF">EV207_10578</name>
</gene>
<proteinExistence type="predicted"/>
<dbReference type="InterPro" id="IPR051257">
    <property type="entry name" value="Diverse_CBS-Domain"/>
</dbReference>
<dbReference type="CDD" id="cd04643">
    <property type="entry name" value="CBS_pair_bac"/>
    <property type="match status" value="1"/>
</dbReference>
<dbReference type="Gene3D" id="3.10.580.10">
    <property type="entry name" value="CBS-domain"/>
    <property type="match status" value="1"/>
</dbReference>
<evidence type="ECO:0000259" key="3">
    <source>
        <dbReference type="PROSITE" id="PS51371"/>
    </source>
</evidence>
<dbReference type="AlphaFoldDB" id="A0A4R2P6M5"/>
<name>A0A4R2P6M5_9BACL</name>
<evidence type="ECO:0000313" key="4">
    <source>
        <dbReference type="EMBL" id="TCP30549.1"/>
    </source>
</evidence>
<dbReference type="InterPro" id="IPR000644">
    <property type="entry name" value="CBS_dom"/>
</dbReference>
<protein>
    <submittedName>
        <fullName evidence="4">CBS domain protein</fullName>
    </submittedName>
</protein>
<comment type="caution">
    <text evidence="4">The sequence shown here is derived from an EMBL/GenBank/DDBJ whole genome shotgun (WGS) entry which is preliminary data.</text>
</comment>
<dbReference type="PANTHER" id="PTHR43080">
    <property type="entry name" value="CBS DOMAIN-CONTAINING PROTEIN CBSX3, MITOCHONDRIAL"/>
    <property type="match status" value="1"/>
</dbReference>
<dbReference type="Pfam" id="PF00571">
    <property type="entry name" value="CBS"/>
    <property type="match status" value="2"/>
</dbReference>
<evidence type="ECO:0000256" key="2">
    <source>
        <dbReference type="PROSITE-ProRule" id="PRU00703"/>
    </source>
</evidence>
<dbReference type="PROSITE" id="PS51371">
    <property type="entry name" value="CBS"/>
    <property type="match status" value="1"/>
</dbReference>
<accession>A0A4R2P6M5</accession>
<feature type="domain" description="CBS" evidence="3">
    <location>
        <begin position="65"/>
        <end position="125"/>
    </location>
</feature>
<evidence type="ECO:0000256" key="1">
    <source>
        <dbReference type="ARBA" id="ARBA00023122"/>
    </source>
</evidence>
<keyword evidence="5" id="KW-1185">Reference proteome</keyword>
<keyword evidence="1 2" id="KW-0129">CBS domain</keyword>
<dbReference type="PANTHER" id="PTHR43080:SF30">
    <property type="entry name" value="CYCLIC DI-AMP RECEPTOR B"/>
    <property type="match status" value="1"/>
</dbReference>
<reference evidence="4 5" key="1">
    <citation type="submission" date="2019-03" db="EMBL/GenBank/DDBJ databases">
        <title>Genomic Encyclopedia of Type Strains, Phase IV (KMG-IV): sequencing the most valuable type-strain genomes for metagenomic binning, comparative biology and taxonomic classification.</title>
        <authorList>
            <person name="Goeker M."/>
        </authorList>
    </citation>
    <scope>NUCLEOTIDE SEQUENCE [LARGE SCALE GENOMIC DNA]</scope>
    <source>
        <strain evidence="4 5">DSM 19377</strain>
    </source>
</reference>
<dbReference type="Proteomes" id="UP000295416">
    <property type="component" value="Unassembled WGS sequence"/>
</dbReference>
<dbReference type="InterPro" id="IPR046342">
    <property type="entry name" value="CBS_dom_sf"/>
</dbReference>